<dbReference type="GO" id="GO:0016787">
    <property type="term" value="F:hydrolase activity"/>
    <property type="evidence" value="ECO:0007669"/>
    <property type="project" value="UniProtKB-KW"/>
</dbReference>
<gene>
    <name evidence="4" type="ORF">BCV69DRAFT_282705</name>
</gene>
<dbReference type="STRING" id="1684307.A0A316U9X9"/>
<dbReference type="PANTHER" id="PTHR10887">
    <property type="entry name" value="DNA2/NAM7 HELICASE FAMILY"/>
    <property type="match status" value="1"/>
</dbReference>
<proteinExistence type="predicted"/>
<dbReference type="InterPro" id="IPR041677">
    <property type="entry name" value="DNA2/NAM7_AAA_11"/>
</dbReference>
<feature type="compositionally biased region" description="Basic and acidic residues" evidence="1">
    <location>
        <begin position="20"/>
        <end position="29"/>
    </location>
</feature>
<dbReference type="InterPro" id="IPR041679">
    <property type="entry name" value="DNA2/NAM7-like_C"/>
</dbReference>
<feature type="region of interest" description="Disordered" evidence="1">
    <location>
        <begin position="1"/>
        <end position="29"/>
    </location>
</feature>
<dbReference type="GO" id="GO:0004386">
    <property type="term" value="F:helicase activity"/>
    <property type="evidence" value="ECO:0007669"/>
    <property type="project" value="InterPro"/>
</dbReference>
<evidence type="ECO:0000313" key="5">
    <source>
        <dbReference type="Proteomes" id="UP000245942"/>
    </source>
</evidence>
<evidence type="ECO:0000259" key="3">
    <source>
        <dbReference type="Pfam" id="PF13087"/>
    </source>
</evidence>
<feature type="region of interest" description="Disordered" evidence="1">
    <location>
        <begin position="56"/>
        <end position="84"/>
    </location>
</feature>
<keyword evidence="4" id="KW-0378">Hydrolase</keyword>
<dbReference type="OrthoDB" id="6513042at2759"/>
<evidence type="ECO:0000259" key="2">
    <source>
        <dbReference type="Pfam" id="PF13086"/>
    </source>
</evidence>
<dbReference type="GeneID" id="37014181"/>
<dbReference type="Gene3D" id="3.40.50.300">
    <property type="entry name" value="P-loop containing nucleotide triphosphate hydrolases"/>
    <property type="match status" value="2"/>
</dbReference>
<sequence>MPSAVGQRWPSTPKPPTAAPEERAQADIKGKGRAYDYDDRAFNVIAEDVTQDALLQGDELDAMAEERGPGVAHDWAEPGPSSRPALTKVVQGTKTGIGSQAEEPHPTPSSLGLTDRFDWRLTASSFRKLKVANAHKIRKPPSANVIAASNTRSPELQARVQAYQDRLSHLVGIERAFERAEWERLRSRSQEELIAGGWTVDGLVGYWQGGSSLNVGSPMSKRQKQQMLAARSKPRVAILTRTGLQKLGWSRLKEGDKVELRPSMHTRKVVQDYMPKEEVAVPTVQASKKSQGRKQAAAPETSAKDEEQFRLVATVLSSDAYRLHLLFTPPHTFVDLEACQSWRLDLAPNEVIDAKVDEAIESLGMDLAGLEARDVDAKWEARGSGLTEALLPRETQDLSSSFEEVAVGALSGVSQSSIYEPDWRIRSWYERYSRSAPLVVEGDPDLSLNESQLKAVATMLSSRLSLIQGPPGTGKTHTLVSTIKLLKHQFAVPHPVLLCAHTNVAVDNLVDGAISAGLNVVRVGPSNSVSGLKSGRIEEVTLEKKMEKHHLWARLEETKIRMGITKRQITALYEREKKKRVEEEREQAAAAVEADAQAAIGEQPPTPSKGSAPPLNKSLEIAALRKSLGRLAQQAFILTRQIQTTVLYEADVVCSTLISSSSASLKCIDFPLVFIDECTQALEVLSLLPLMKGARQVALIGDHKQLPPVLRSKDGKKEGGARSLFERLVEEDGWATAEIEVGGGGELAAATAVAASPMHRRTKMQMLQVQHRMHPILASFPNQRFYAGQLQSAPRTQDVPVIAHSLADQAIQASKGRLVFIDHTGLESVARSASEVSLCNLQEIELLLHLLYDLLTCPSTAQGAKASTVAKLSGSSIGIIAPYLAQSRLIGRLLRPLTEQDAVHPLRRVLEERLGPVGVKELEKVEVNTVDGFQGREKDVIIFSAVRCSAGAVAAAATTASSSASAATSDSKTNAHELNDQQQLQQPEKKYPVGFLADARRLNVALTRAKSALFVLGNLHTWRNAAVPTSGCEKAKAGPGMDHSSSSASTSTAPACADSLRSFAEHVEREGTVVSGEEVRRLIGLLPAAVAVQEPQEVLKEEEVEAEAEMVDEWDGAEQLLDGTPVEEAVGGGSGGGDRGFGPPAVGAGDAFGRAF</sequence>
<feature type="region of interest" description="Disordered" evidence="1">
    <location>
        <begin position="281"/>
        <end position="304"/>
    </location>
</feature>
<dbReference type="EMBL" id="KZ819326">
    <property type="protein sequence ID" value="PWN21213.1"/>
    <property type="molecule type" value="Genomic_DNA"/>
</dbReference>
<name>A0A316U9X9_9BASI</name>
<feature type="region of interest" description="Disordered" evidence="1">
    <location>
        <begin position="961"/>
        <end position="986"/>
    </location>
</feature>
<dbReference type="AlphaFoldDB" id="A0A316U9X9"/>
<feature type="domain" description="DNA2/NAM7 helicase helicase" evidence="2">
    <location>
        <begin position="448"/>
        <end position="713"/>
    </location>
</feature>
<organism evidence="4 5">
    <name type="scientific">Pseudomicrostroma glucosiphilum</name>
    <dbReference type="NCBI Taxonomy" id="1684307"/>
    <lineage>
        <taxon>Eukaryota</taxon>
        <taxon>Fungi</taxon>
        <taxon>Dikarya</taxon>
        <taxon>Basidiomycota</taxon>
        <taxon>Ustilaginomycotina</taxon>
        <taxon>Exobasidiomycetes</taxon>
        <taxon>Microstromatales</taxon>
        <taxon>Microstromatales incertae sedis</taxon>
        <taxon>Pseudomicrostroma</taxon>
    </lineage>
</organism>
<evidence type="ECO:0000256" key="1">
    <source>
        <dbReference type="SAM" id="MobiDB-lite"/>
    </source>
</evidence>
<accession>A0A316U9X9</accession>
<dbReference type="RefSeq" id="XP_025348373.1">
    <property type="nucleotide sequence ID" value="XM_025492447.1"/>
</dbReference>
<evidence type="ECO:0000313" key="4">
    <source>
        <dbReference type="EMBL" id="PWN21213.1"/>
    </source>
</evidence>
<dbReference type="Proteomes" id="UP000245942">
    <property type="component" value="Unassembled WGS sequence"/>
</dbReference>
<dbReference type="PANTHER" id="PTHR10887:SF495">
    <property type="entry name" value="HELICASE SENATAXIN ISOFORM X1-RELATED"/>
    <property type="match status" value="1"/>
</dbReference>
<dbReference type="InterPro" id="IPR047187">
    <property type="entry name" value="SF1_C_Upf1"/>
</dbReference>
<feature type="domain" description="DNA2/NAM7 helicase-like C-terminal" evidence="3">
    <location>
        <begin position="761"/>
        <end position="1018"/>
    </location>
</feature>
<reference evidence="4 5" key="1">
    <citation type="journal article" date="2018" name="Mol. Biol. Evol.">
        <title>Broad Genomic Sampling Reveals a Smut Pathogenic Ancestry of the Fungal Clade Ustilaginomycotina.</title>
        <authorList>
            <person name="Kijpornyongpan T."/>
            <person name="Mondo S.J."/>
            <person name="Barry K."/>
            <person name="Sandor L."/>
            <person name="Lee J."/>
            <person name="Lipzen A."/>
            <person name="Pangilinan J."/>
            <person name="LaButti K."/>
            <person name="Hainaut M."/>
            <person name="Henrissat B."/>
            <person name="Grigoriev I.V."/>
            <person name="Spatafora J.W."/>
            <person name="Aime M.C."/>
        </authorList>
    </citation>
    <scope>NUCLEOTIDE SEQUENCE [LARGE SCALE GENOMIC DNA]</scope>
    <source>
        <strain evidence="4 5">MCA 4718</strain>
    </source>
</reference>
<keyword evidence="5" id="KW-1185">Reference proteome</keyword>
<dbReference type="SUPFAM" id="SSF52540">
    <property type="entry name" value="P-loop containing nucleoside triphosphate hydrolases"/>
    <property type="match status" value="1"/>
</dbReference>
<protein>
    <submittedName>
        <fullName evidence="4">P-loop containing nucleoside triphosphate hydrolase protein</fullName>
    </submittedName>
</protein>
<dbReference type="CDD" id="cd18808">
    <property type="entry name" value="SF1_C_Upf1"/>
    <property type="match status" value="1"/>
</dbReference>
<dbReference type="InterPro" id="IPR045055">
    <property type="entry name" value="DNA2/NAM7-like"/>
</dbReference>
<dbReference type="Pfam" id="PF13087">
    <property type="entry name" value="AAA_12"/>
    <property type="match status" value="1"/>
</dbReference>
<dbReference type="Pfam" id="PF13086">
    <property type="entry name" value="AAA_11"/>
    <property type="match status" value="1"/>
</dbReference>
<feature type="compositionally biased region" description="Low complexity" evidence="1">
    <location>
        <begin position="961"/>
        <end position="972"/>
    </location>
</feature>
<dbReference type="InterPro" id="IPR027417">
    <property type="entry name" value="P-loop_NTPase"/>
</dbReference>